<evidence type="ECO:0000313" key="10">
    <source>
        <dbReference type="Proteomes" id="UP000502823"/>
    </source>
</evidence>
<dbReference type="FunCoup" id="A0A6L2PKR6">
    <property type="interactions" value="14"/>
</dbReference>
<dbReference type="Gene3D" id="1.10.238.10">
    <property type="entry name" value="EF-hand"/>
    <property type="match status" value="1"/>
</dbReference>
<dbReference type="PROSITE" id="PS51336">
    <property type="entry name" value="DM10"/>
    <property type="match status" value="3"/>
</dbReference>
<accession>A0A6L2PKR6</accession>
<organism evidence="9 10">
    <name type="scientific">Coptotermes formosanus</name>
    <name type="common">Formosan subterranean termite</name>
    <dbReference type="NCBI Taxonomy" id="36987"/>
    <lineage>
        <taxon>Eukaryota</taxon>
        <taxon>Metazoa</taxon>
        <taxon>Ecdysozoa</taxon>
        <taxon>Arthropoda</taxon>
        <taxon>Hexapoda</taxon>
        <taxon>Insecta</taxon>
        <taxon>Pterygota</taxon>
        <taxon>Neoptera</taxon>
        <taxon>Polyneoptera</taxon>
        <taxon>Dictyoptera</taxon>
        <taxon>Blattodea</taxon>
        <taxon>Blattoidea</taxon>
        <taxon>Termitoidae</taxon>
        <taxon>Rhinotermitidae</taxon>
        <taxon>Coptotermes</taxon>
    </lineage>
</organism>
<keyword evidence="2" id="KW-0963">Cytoplasm</keyword>
<dbReference type="GO" id="GO:0005874">
    <property type="term" value="C:microtubule"/>
    <property type="evidence" value="ECO:0007669"/>
    <property type="project" value="TreeGrafter"/>
</dbReference>
<keyword evidence="5" id="KW-0966">Cell projection</keyword>
<dbReference type="OrthoDB" id="6360546at2759"/>
<dbReference type="FunFam" id="2.30.29.170:FF:000004">
    <property type="entry name" value="EF-hand domain containing 2"/>
    <property type="match status" value="1"/>
</dbReference>
<feature type="domain" description="DM10" evidence="8">
    <location>
        <begin position="271"/>
        <end position="410"/>
    </location>
</feature>
<dbReference type="SMART" id="SM00676">
    <property type="entry name" value="DM10"/>
    <property type="match status" value="3"/>
</dbReference>
<keyword evidence="4" id="KW-0206">Cytoskeleton</keyword>
<evidence type="ECO:0000259" key="8">
    <source>
        <dbReference type="PROSITE" id="PS51336"/>
    </source>
</evidence>
<dbReference type="FunFam" id="2.30.29.170:FF:000001">
    <property type="entry name" value="EF-hand domain containing 1"/>
    <property type="match status" value="1"/>
</dbReference>
<dbReference type="EMBL" id="BLKM01011093">
    <property type="protein sequence ID" value="GFG32070.1"/>
    <property type="molecule type" value="Genomic_DNA"/>
</dbReference>
<evidence type="ECO:0000256" key="2">
    <source>
        <dbReference type="ARBA" id="ARBA00022490"/>
    </source>
</evidence>
<dbReference type="InParanoid" id="A0A6L2PKR6"/>
<keyword evidence="10" id="KW-1185">Reference proteome</keyword>
<dbReference type="AlphaFoldDB" id="A0A6L2PKR6"/>
<comment type="caution">
    <text evidence="9">The sequence shown here is derived from an EMBL/GenBank/DDBJ whole genome shotgun (WGS) entry which is preliminary data.</text>
</comment>
<feature type="domain" description="DM10" evidence="8">
    <location>
        <begin position="120"/>
        <end position="227"/>
    </location>
</feature>
<dbReference type="GO" id="GO:0005930">
    <property type="term" value="C:axoneme"/>
    <property type="evidence" value="ECO:0007669"/>
    <property type="project" value="UniProtKB-SubCell"/>
</dbReference>
<dbReference type="Pfam" id="PF06565">
    <property type="entry name" value="DM10_dom"/>
    <property type="match status" value="3"/>
</dbReference>
<dbReference type="PANTHER" id="PTHR12086:SF11">
    <property type="entry name" value="EF-HAND DOMAIN-CONTAINING FAMILY MEMBER C2"/>
    <property type="match status" value="1"/>
</dbReference>
<evidence type="ECO:0000256" key="1">
    <source>
        <dbReference type="ARBA" id="ARBA00004430"/>
    </source>
</evidence>
<dbReference type="Proteomes" id="UP000502823">
    <property type="component" value="Unassembled WGS sequence"/>
</dbReference>
<comment type="subcellular location">
    <subcellularLocation>
        <location evidence="1">Cytoplasm</location>
        <location evidence="1">Cytoskeleton</location>
        <location evidence="1">Cilium axoneme</location>
    </subcellularLocation>
</comment>
<name>A0A6L2PKR6_COPFO</name>
<proteinExistence type="predicted"/>
<evidence type="ECO:0000256" key="7">
    <source>
        <dbReference type="ARBA" id="ARBA00039880"/>
    </source>
</evidence>
<dbReference type="FunFam" id="2.30.29.170:FF:000002">
    <property type="entry name" value="EF-hand domain (C-terminal) containing 1"/>
    <property type="match status" value="1"/>
</dbReference>
<keyword evidence="3" id="KW-0677">Repeat</keyword>
<evidence type="ECO:0000256" key="5">
    <source>
        <dbReference type="ARBA" id="ARBA00023273"/>
    </source>
</evidence>
<comment type="function">
    <text evidence="6">Microtubule inner protein (MIP) part of the dynein-decorated doublet microtubules (DMTs) in cilia axoneme, which is required for motile cilia beating.</text>
</comment>
<evidence type="ECO:0000256" key="3">
    <source>
        <dbReference type="ARBA" id="ARBA00022737"/>
    </source>
</evidence>
<dbReference type="InterPro" id="IPR011992">
    <property type="entry name" value="EF-hand-dom_pair"/>
</dbReference>
<protein>
    <recommendedName>
        <fullName evidence="7">EF-hand domain-containing family member C2</fullName>
    </recommendedName>
</protein>
<dbReference type="SUPFAM" id="SSF47473">
    <property type="entry name" value="EF-hand"/>
    <property type="match status" value="1"/>
</dbReference>
<dbReference type="GO" id="GO:0010975">
    <property type="term" value="P:regulation of neuron projection development"/>
    <property type="evidence" value="ECO:0007669"/>
    <property type="project" value="TreeGrafter"/>
</dbReference>
<dbReference type="InterPro" id="IPR006602">
    <property type="entry name" value="DM10_dom"/>
</dbReference>
<dbReference type="InterPro" id="IPR040193">
    <property type="entry name" value="EFHC1/EFHC2/EFHB"/>
</dbReference>
<evidence type="ECO:0000313" key="9">
    <source>
        <dbReference type="EMBL" id="GFG32070.1"/>
    </source>
</evidence>
<dbReference type="PANTHER" id="PTHR12086">
    <property type="entry name" value="EF-HAND DOMAIN C-TERMINAL CONTAINING PROTEIN"/>
    <property type="match status" value="1"/>
</dbReference>
<reference evidence="10" key="1">
    <citation type="submission" date="2020-01" db="EMBL/GenBank/DDBJ databases">
        <title>Draft genome sequence of the Termite Coptotermes fromosanus.</title>
        <authorList>
            <person name="Itakura S."/>
            <person name="Yosikawa Y."/>
            <person name="Umezawa K."/>
        </authorList>
    </citation>
    <scope>NUCLEOTIDE SEQUENCE [LARGE SCALE GENOMIC DNA]</scope>
</reference>
<evidence type="ECO:0000256" key="6">
    <source>
        <dbReference type="ARBA" id="ARBA00035003"/>
    </source>
</evidence>
<sequence length="803" mass="92400">MEVGQTKFHKSQHFERINNIPMLTEKSKPGIGGVPLPYTKPKRFPSLFARKVTELPAWLAFDKQVGIHNVSNLAIQNCDHYDTTVYDTLSCSTLQKEPVYPLYKRLCGPQGNCGQVWKISTGVLCFEAFFQESAPERLDYVYCIRKVKIFFFMEDGTIQVLEPTINNSGIPQGTLISRQQIPLPAPQNDDFYGVLDFNIGKEVELYGRVYKITNCDKYTRIFLNRIGVHVPDAISIPPDPYTLQRAKLSDSMALKRPKRSTDKLGQFLDFDRKVLRFYGYWDDRESLHGVLHEIELHYYLADDTVEIKENIQPNSGRDFCFMFLQRCKLPKVYEELPPLGYDDPHTVLNVLSTGFLKGRYLVDILNCGQQSVEHYKDSDLAIGAAINVFGRKIVLTDCDTFTKEYYATKYGLDDFTPLAHPKVDSFSPTAVLIKQGKRPLPPYNGYGTYEDSAANCRNLIPVPPHRDFNKFLNKDRQGLDSRILRFKAKLVSKSPADKDRQFIISYYLCDDTISVFENPLHNTGFIGGEFIKRTKIPKPGQDVYTSEPPEYFGPQDFYVGNTIILCGFEFILVDADEYVLRYMEINFQEFPKSNIILIMNKIREALMPVYKQFVCEFLKTDPHQIGKICYTKVSKVLKDIMGDNITQHELITLSRHYSAQCIKEPYAKESLRSIVHTEMKRFLFNQVERLHESFLQQDPDRKGYVSRDMAYAICRGAKLPVNKDLLNAILDKICKNEAGEIDYRDLLEFLDLKKIMTAASEPKNVQYDFTFLCKQEDSRTGPIDCKAFLKDLDLERQVVEESG</sequence>
<dbReference type="Gene3D" id="2.30.29.170">
    <property type="match status" value="3"/>
</dbReference>
<evidence type="ECO:0000256" key="4">
    <source>
        <dbReference type="ARBA" id="ARBA00023212"/>
    </source>
</evidence>
<feature type="domain" description="DM10" evidence="8">
    <location>
        <begin position="480"/>
        <end position="587"/>
    </location>
</feature>
<gene>
    <name evidence="9" type="ORF">Cfor_08560</name>
</gene>